<dbReference type="Gene3D" id="2.40.30.170">
    <property type="match status" value="1"/>
</dbReference>
<gene>
    <name evidence="2" type="ORF">G5575_13685</name>
</gene>
<dbReference type="InterPro" id="IPR058792">
    <property type="entry name" value="Beta-barrel_RND_2"/>
</dbReference>
<name>A0A6M1T102_9HYPH</name>
<dbReference type="AlphaFoldDB" id="A0A6M1T102"/>
<feature type="domain" description="CusB-like beta-barrel" evidence="1">
    <location>
        <begin position="76"/>
        <end position="148"/>
    </location>
</feature>
<dbReference type="Proteomes" id="UP000474802">
    <property type="component" value="Unassembled WGS sequence"/>
</dbReference>
<reference evidence="2 3" key="2">
    <citation type="submission" date="2020-03" db="EMBL/GenBank/DDBJ databases">
        <title>Devosia chinhatensis sp. nov., isolated from a hexachlorocyclohexane (HCH) dump site in India.</title>
        <authorList>
            <person name="Kumar M."/>
            <person name="Lal R."/>
        </authorList>
    </citation>
    <scope>NUCLEOTIDE SEQUENCE [LARGE SCALE GENOMIC DNA]</scope>
    <source>
        <strain evidence="2 3">H239</strain>
    </source>
</reference>
<proteinExistence type="predicted"/>
<dbReference type="GO" id="GO:0015562">
    <property type="term" value="F:efflux transmembrane transporter activity"/>
    <property type="evidence" value="ECO:0007669"/>
    <property type="project" value="TreeGrafter"/>
</dbReference>
<dbReference type="Pfam" id="PF25954">
    <property type="entry name" value="Beta-barrel_RND_2"/>
    <property type="match status" value="1"/>
</dbReference>
<accession>A0A6M1T102</accession>
<sequence>MDELQALVDITRNDLAAEQRRQSLAELELQRQRELLSLRTITSPLDGFVLSQSVQVGEYVRQDSTVMTIVQTDPLYVEAYVPSELYGQIKVGDKGNVALEQPSGTVEVGTVTVVDPVFDAASSTLGIRLELSNAEGALPAGQRCQVTFELLD</sequence>
<dbReference type="GO" id="GO:1990281">
    <property type="term" value="C:efflux pump complex"/>
    <property type="evidence" value="ECO:0007669"/>
    <property type="project" value="TreeGrafter"/>
</dbReference>
<evidence type="ECO:0000313" key="3">
    <source>
        <dbReference type="Proteomes" id="UP000474802"/>
    </source>
</evidence>
<reference evidence="2 3" key="1">
    <citation type="submission" date="2020-02" db="EMBL/GenBank/DDBJ databases">
        <authorList>
            <person name="Khan S.A."/>
            <person name="Jeon C.O."/>
            <person name="Chun B.H."/>
        </authorList>
    </citation>
    <scope>NUCLEOTIDE SEQUENCE [LARGE SCALE GENOMIC DNA]</scope>
    <source>
        <strain evidence="2 3">H239</strain>
    </source>
</reference>
<organism evidence="2 3">
    <name type="scientific">Devosia aurantiaca</name>
    <dbReference type="NCBI Taxonomy" id="2714858"/>
    <lineage>
        <taxon>Bacteria</taxon>
        <taxon>Pseudomonadati</taxon>
        <taxon>Pseudomonadota</taxon>
        <taxon>Alphaproteobacteria</taxon>
        <taxon>Hyphomicrobiales</taxon>
        <taxon>Devosiaceae</taxon>
        <taxon>Devosia</taxon>
    </lineage>
</organism>
<evidence type="ECO:0000313" key="2">
    <source>
        <dbReference type="EMBL" id="NGP18561.1"/>
    </source>
</evidence>
<dbReference type="EMBL" id="JAALFG010000003">
    <property type="protein sequence ID" value="NGP18561.1"/>
    <property type="molecule type" value="Genomic_DNA"/>
</dbReference>
<dbReference type="PANTHER" id="PTHR30469">
    <property type="entry name" value="MULTIDRUG RESISTANCE PROTEIN MDTA"/>
    <property type="match status" value="1"/>
</dbReference>
<dbReference type="PANTHER" id="PTHR30469:SF15">
    <property type="entry name" value="HLYD FAMILY OF SECRETION PROTEINS"/>
    <property type="match status" value="1"/>
</dbReference>
<protein>
    <submittedName>
        <fullName evidence="2">HlyD family efflux transporter periplasmic adaptor subunit</fullName>
    </submittedName>
</protein>
<keyword evidence="3" id="KW-1185">Reference proteome</keyword>
<comment type="caution">
    <text evidence="2">The sequence shown here is derived from an EMBL/GenBank/DDBJ whole genome shotgun (WGS) entry which is preliminary data.</text>
</comment>
<dbReference type="SUPFAM" id="SSF111369">
    <property type="entry name" value="HlyD-like secretion proteins"/>
    <property type="match status" value="1"/>
</dbReference>
<evidence type="ECO:0000259" key="1">
    <source>
        <dbReference type="Pfam" id="PF25954"/>
    </source>
</evidence>